<dbReference type="STRING" id="1802481.A2W13_00320"/>
<evidence type="ECO:0000313" key="3">
    <source>
        <dbReference type="Proteomes" id="UP000178533"/>
    </source>
</evidence>
<dbReference type="PANTHER" id="PTHR43861">
    <property type="entry name" value="TRANS-ACONITATE 2-METHYLTRANSFERASE-RELATED"/>
    <property type="match status" value="1"/>
</dbReference>
<dbReference type="Pfam" id="PF08241">
    <property type="entry name" value="Methyltransf_11"/>
    <property type="match status" value="1"/>
</dbReference>
<protein>
    <recommendedName>
        <fullName evidence="1">Methyltransferase type 11 domain-containing protein</fullName>
    </recommendedName>
</protein>
<dbReference type="EMBL" id="MGFT01000034">
    <property type="protein sequence ID" value="OGM10879.1"/>
    <property type="molecule type" value="Genomic_DNA"/>
</dbReference>
<feature type="domain" description="Methyltransferase type 11" evidence="1">
    <location>
        <begin position="42"/>
        <end position="137"/>
    </location>
</feature>
<dbReference type="Proteomes" id="UP000178533">
    <property type="component" value="Unassembled WGS sequence"/>
</dbReference>
<name>A0A1F7X7Y7_9BACT</name>
<accession>A0A1F7X7Y7</accession>
<dbReference type="SUPFAM" id="SSF53335">
    <property type="entry name" value="S-adenosyl-L-methionine-dependent methyltransferases"/>
    <property type="match status" value="1"/>
</dbReference>
<dbReference type="Gene3D" id="3.40.50.150">
    <property type="entry name" value="Vaccinia Virus protein VP39"/>
    <property type="match status" value="1"/>
</dbReference>
<dbReference type="GO" id="GO:0008757">
    <property type="term" value="F:S-adenosylmethionine-dependent methyltransferase activity"/>
    <property type="evidence" value="ECO:0007669"/>
    <property type="project" value="InterPro"/>
</dbReference>
<dbReference type="CDD" id="cd02440">
    <property type="entry name" value="AdoMet_MTases"/>
    <property type="match status" value="1"/>
</dbReference>
<dbReference type="AlphaFoldDB" id="A0A1F7X7Y7"/>
<comment type="caution">
    <text evidence="2">The sequence shown here is derived from an EMBL/GenBank/DDBJ whole genome shotgun (WGS) entry which is preliminary data.</text>
</comment>
<gene>
    <name evidence="2" type="ORF">A2W13_00320</name>
</gene>
<evidence type="ECO:0000259" key="1">
    <source>
        <dbReference type="Pfam" id="PF08241"/>
    </source>
</evidence>
<proteinExistence type="predicted"/>
<dbReference type="InterPro" id="IPR029063">
    <property type="entry name" value="SAM-dependent_MTases_sf"/>
</dbReference>
<reference evidence="2 3" key="1">
    <citation type="journal article" date="2016" name="Nat. Commun.">
        <title>Thousands of microbial genomes shed light on interconnected biogeochemical processes in an aquifer system.</title>
        <authorList>
            <person name="Anantharaman K."/>
            <person name="Brown C.T."/>
            <person name="Hug L.A."/>
            <person name="Sharon I."/>
            <person name="Castelle C.J."/>
            <person name="Probst A.J."/>
            <person name="Thomas B.C."/>
            <person name="Singh A."/>
            <person name="Wilkins M.J."/>
            <person name="Karaoz U."/>
            <person name="Brodie E.L."/>
            <person name="Williams K.H."/>
            <person name="Hubbard S.S."/>
            <person name="Banfield J.F."/>
        </authorList>
    </citation>
    <scope>NUCLEOTIDE SEQUENCE [LARGE SCALE GENOMIC DNA]</scope>
</reference>
<sequence length="251" mass="29227">MSAAYDNYDYTTYWNNRQYEHNSEIIAIKSFLSKIPKIKTILDIGAGFGRLTSTYIYRGDNIVITDPSAKLLKLAREKFNNKKVRFIQTKLENIPGKIRNKSVDLIILVRVLHHLKDCDKSMDIINKLLKEDGHLIIEFANKRHFKATLSEFFKGNFTFPMNIFPKDIRSKKNKKKKTLPFLNYHPDDIVKKLEENGFEIIEKRSVSNIRSEFFKNLLSMDILLAIESFLQHPLARINFGPSIFILANKKG</sequence>
<evidence type="ECO:0000313" key="2">
    <source>
        <dbReference type="EMBL" id="OGM10879.1"/>
    </source>
</evidence>
<organism evidence="2 3">
    <name type="scientific">Candidatus Woesebacteria bacterium RBG_16_36_11</name>
    <dbReference type="NCBI Taxonomy" id="1802481"/>
    <lineage>
        <taxon>Bacteria</taxon>
        <taxon>Candidatus Woeseibacteriota</taxon>
    </lineage>
</organism>
<dbReference type="InterPro" id="IPR013216">
    <property type="entry name" value="Methyltransf_11"/>
</dbReference>